<evidence type="ECO:0008006" key="3">
    <source>
        <dbReference type="Google" id="ProtNLM"/>
    </source>
</evidence>
<dbReference type="Pfam" id="PF21983">
    <property type="entry name" value="NikA-like"/>
    <property type="match status" value="1"/>
</dbReference>
<protein>
    <recommendedName>
        <fullName evidence="3">Conjugal transfer protein TraJ</fullName>
    </recommendedName>
</protein>
<accession>A0A0F7K3I8</accession>
<evidence type="ECO:0000313" key="2">
    <source>
        <dbReference type="Proteomes" id="UP000034410"/>
    </source>
</evidence>
<keyword evidence="1" id="KW-0614">Plasmid</keyword>
<dbReference type="OrthoDB" id="8966807at2"/>
<dbReference type="RefSeq" id="WP_046861468.1">
    <property type="nucleotide sequence ID" value="NZ_CP011413.1"/>
</dbReference>
<keyword evidence="2" id="KW-1185">Reference proteome</keyword>
<dbReference type="InterPro" id="IPR053842">
    <property type="entry name" value="NikA-like"/>
</dbReference>
<dbReference type="KEGG" id="seds:AAY24_18155"/>
<gene>
    <name evidence="1" type="ORF">AAY24_18155</name>
</gene>
<dbReference type="Proteomes" id="UP000034410">
    <property type="component" value="Plasmid"/>
</dbReference>
<geneLocation type="plasmid" evidence="1">
    <name>unnamed</name>
</geneLocation>
<sequence>MGSEKRQRTKHYPIRFFPEEFEEAERKAKAFSYPSVASLIRDLVTGVEPTSTLDQQAILELLRVNADLGRLGGLLKHWLQAKGAEKDLVPDIRALLRDIENTQRELKKKVKAL</sequence>
<evidence type="ECO:0000313" key="1">
    <source>
        <dbReference type="EMBL" id="AKH22387.1"/>
    </source>
</evidence>
<reference evidence="1 2" key="1">
    <citation type="journal article" date="2015" name="Genome Announc.">
        <title>Complete Genome Sequence of Sedimenticola thiotaurini Strain SIP-G1, a Polyphosphate- and Polyhydroxyalkanoate-Accumulating Sulfur-Oxidizing Gammaproteobacterium Isolated from Salt Marsh Sediments.</title>
        <authorList>
            <person name="Flood B.E."/>
            <person name="Jones D.S."/>
            <person name="Bailey J.V."/>
        </authorList>
    </citation>
    <scope>NUCLEOTIDE SEQUENCE [LARGE SCALE GENOMIC DNA]</scope>
    <source>
        <strain evidence="1 2">SIP-G1</strain>
        <plasmid evidence="2">Plasmid</plasmid>
    </source>
</reference>
<organism evidence="1 2">
    <name type="scientific">Sedimenticola thiotaurini</name>
    <dbReference type="NCBI Taxonomy" id="1543721"/>
    <lineage>
        <taxon>Bacteria</taxon>
        <taxon>Pseudomonadati</taxon>
        <taxon>Pseudomonadota</taxon>
        <taxon>Gammaproteobacteria</taxon>
        <taxon>Chromatiales</taxon>
        <taxon>Sedimenticolaceae</taxon>
        <taxon>Sedimenticola</taxon>
    </lineage>
</organism>
<proteinExistence type="predicted"/>
<name>A0A0F7K3I8_9GAMM</name>
<dbReference type="AlphaFoldDB" id="A0A0F7K3I8"/>
<dbReference type="EMBL" id="CP011413">
    <property type="protein sequence ID" value="AKH22387.1"/>
    <property type="molecule type" value="Genomic_DNA"/>
</dbReference>